<reference evidence="1" key="1">
    <citation type="journal article" date="2014" name="Front. Microbiol.">
        <title>High frequency of phylogenetically diverse reductive dehalogenase-homologous genes in deep subseafloor sedimentary metagenomes.</title>
        <authorList>
            <person name="Kawai M."/>
            <person name="Futagami T."/>
            <person name="Toyoda A."/>
            <person name="Takaki Y."/>
            <person name="Nishi S."/>
            <person name="Hori S."/>
            <person name="Arai W."/>
            <person name="Tsubouchi T."/>
            <person name="Morono Y."/>
            <person name="Uchiyama I."/>
            <person name="Ito T."/>
            <person name="Fujiyama A."/>
            <person name="Inagaki F."/>
            <person name="Takami H."/>
        </authorList>
    </citation>
    <scope>NUCLEOTIDE SEQUENCE</scope>
    <source>
        <strain evidence="1">Expedition CK06-06</strain>
    </source>
</reference>
<sequence length="119" mass="14037">MSVIKLSPVSIKYVPYQELNFSKWDRCIDTAYNREIYAYSWFLDSVTDHWDALVENDYDKVMPLPVSSFMGKSFIYQPLMAPELGIFSPDPVHKNMINEFIGLVFEKYKYAELPFNKFL</sequence>
<name>X1ADS5_9ZZZZ</name>
<comment type="caution">
    <text evidence="1">The sequence shown here is derived from an EMBL/GenBank/DDBJ whole genome shotgun (WGS) entry which is preliminary data.</text>
</comment>
<dbReference type="EMBL" id="BART01009719">
    <property type="protein sequence ID" value="GAG80074.1"/>
    <property type="molecule type" value="Genomic_DNA"/>
</dbReference>
<gene>
    <name evidence="1" type="ORF">S01H4_21449</name>
</gene>
<dbReference type="AlphaFoldDB" id="X1ADS5"/>
<protein>
    <submittedName>
        <fullName evidence="1">Uncharacterized protein</fullName>
    </submittedName>
</protein>
<evidence type="ECO:0000313" key="1">
    <source>
        <dbReference type="EMBL" id="GAG80074.1"/>
    </source>
</evidence>
<proteinExistence type="predicted"/>
<organism evidence="1">
    <name type="scientific">marine sediment metagenome</name>
    <dbReference type="NCBI Taxonomy" id="412755"/>
    <lineage>
        <taxon>unclassified sequences</taxon>
        <taxon>metagenomes</taxon>
        <taxon>ecological metagenomes</taxon>
    </lineage>
</organism>
<accession>X1ADS5</accession>
<feature type="non-terminal residue" evidence="1">
    <location>
        <position position="119"/>
    </location>
</feature>